<comment type="caution">
    <text evidence="1">The sequence shown here is derived from an EMBL/GenBank/DDBJ whole genome shotgun (WGS) entry which is preliminary data.</text>
</comment>
<evidence type="ECO:0000313" key="2">
    <source>
        <dbReference type="Proteomes" id="UP000031036"/>
    </source>
</evidence>
<keyword evidence="2" id="KW-1185">Reference proteome</keyword>
<proteinExistence type="predicted"/>
<dbReference type="AlphaFoldDB" id="A0A0B2VLR4"/>
<name>A0A0B2VLR4_TOXCA</name>
<sequence length="58" mass="6571">MIALYWIVPALVRKFCILIAKRGGIVVAIVRNGMRKSALAQKDSDRIIEATFRLLDQQ</sequence>
<accession>A0A0B2VLR4</accession>
<dbReference type="EMBL" id="JPKZ01001436">
    <property type="protein sequence ID" value="KHN81975.1"/>
    <property type="molecule type" value="Genomic_DNA"/>
</dbReference>
<evidence type="ECO:0000313" key="1">
    <source>
        <dbReference type="EMBL" id="KHN81975.1"/>
    </source>
</evidence>
<protein>
    <submittedName>
        <fullName evidence="1">Uncharacterized protein</fullName>
    </submittedName>
</protein>
<organism evidence="1 2">
    <name type="scientific">Toxocara canis</name>
    <name type="common">Canine roundworm</name>
    <dbReference type="NCBI Taxonomy" id="6265"/>
    <lineage>
        <taxon>Eukaryota</taxon>
        <taxon>Metazoa</taxon>
        <taxon>Ecdysozoa</taxon>
        <taxon>Nematoda</taxon>
        <taxon>Chromadorea</taxon>
        <taxon>Rhabditida</taxon>
        <taxon>Spirurina</taxon>
        <taxon>Ascaridomorpha</taxon>
        <taxon>Ascaridoidea</taxon>
        <taxon>Toxocaridae</taxon>
        <taxon>Toxocara</taxon>
    </lineage>
</organism>
<dbReference type="Proteomes" id="UP000031036">
    <property type="component" value="Unassembled WGS sequence"/>
</dbReference>
<gene>
    <name evidence="1" type="ORF">Tcan_17492</name>
</gene>
<reference evidence="1 2" key="1">
    <citation type="submission" date="2014-11" db="EMBL/GenBank/DDBJ databases">
        <title>Genetic blueprint of the zoonotic pathogen Toxocara canis.</title>
        <authorList>
            <person name="Zhu X.-Q."/>
            <person name="Korhonen P.K."/>
            <person name="Cai H."/>
            <person name="Young N.D."/>
            <person name="Nejsum P."/>
            <person name="von Samson-Himmelstjerna G."/>
            <person name="Boag P.R."/>
            <person name="Tan P."/>
            <person name="Li Q."/>
            <person name="Min J."/>
            <person name="Yang Y."/>
            <person name="Wang X."/>
            <person name="Fang X."/>
            <person name="Hall R.S."/>
            <person name="Hofmann A."/>
            <person name="Sternberg P.W."/>
            <person name="Jex A.R."/>
            <person name="Gasser R.B."/>
        </authorList>
    </citation>
    <scope>NUCLEOTIDE SEQUENCE [LARGE SCALE GENOMIC DNA]</scope>
    <source>
        <strain evidence="1">PN_DK_2014</strain>
    </source>
</reference>